<evidence type="ECO:0000313" key="16">
    <source>
        <dbReference type="Proteomes" id="UP000694388"/>
    </source>
</evidence>
<evidence type="ECO:0000256" key="14">
    <source>
        <dbReference type="RuleBase" id="RU000488"/>
    </source>
</evidence>
<dbReference type="FunFam" id="1.50.40.10:FF:000011">
    <property type="entry name" value="Mitochondrial thiamine pyrophosphate carrier 1"/>
    <property type="match status" value="1"/>
</dbReference>
<keyword evidence="5" id="KW-0677">Repeat</keyword>
<comment type="similarity">
    <text evidence="2 14">Belongs to the mitochondrial carrier (TC 2.A.29) family.</text>
</comment>
<dbReference type="AlphaFoldDB" id="A0A8C4R935"/>
<dbReference type="Gene3D" id="1.50.40.10">
    <property type="entry name" value="Mitochondrial carrier domain"/>
    <property type="match status" value="1"/>
</dbReference>
<reference evidence="15" key="2">
    <citation type="submission" date="2025-09" db="UniProtKB">
        <authorList>
            <consortium name="Ensembl"/>
        </authorList>
    </citation>
    <scope>IDENTIFICATION</scope>
</reference>
<sequence length="302" mass="33593">MVGYKPGLVNLSPVEVALAGCVSGFVSRVVVSPLDLIKIRFQLQVENITRHGAHGKYQGLVQAMQTVWAEEGLSAFWKGHVPAQLLSVSFGCVQFVAYEVLTELAYKQLQFDTRSPGLHFTCGGMAACAATLTCQPLDMLRTRLASQGEPRVYHGLRHAVSNIYHHDGMVGFYRGLAPTLVAVFPYAGMQFSLYTLFTRLYKTLQTSPHSNEVSDVMQGMLCGSLAGMISKTLTYPLDLIKKRLQVQSFQEARNHFGQVSWVCYYVLDCYRREMKARVDNAGKFKGLKNILLCTLMIAFPSC</sequence>
<evidence type="ECO:0000313" key="15">
    <source>
        <dbReference type="Ensembl" id="ENSEBUP00000025904.1"/>
    </source>
</evidence>
<dbReference type="PRINTS" id="PR00926">
    <property type="entry name" value="MITOCARRIER"/>
</dbReference>
<dbReference type="PANTHER" id="PTHR24089">
    <property type="entry name" value="SOLUTE CARRIER FAMILY 25"/>
    <property type="match status" value="1"/>
</dbReference>
<evidence type="ECO:0000256" key="2">
    <source>
        <dbReference type="ARBA" id="ARBA00006375"/>
    </source>
</evidence>
<comment type="function">
    <text evidence="9">Mitochondrial transporter mediating uptake of thiamine diphosphate into mitochondria. It is not clear if the antiporter activity is affected by the membrane potential or by the proton electrochemical gradient.</text>
</comment>
<dbReference type="Proteomes" id="UP000694388">
    <property type="component" value="Unplaced"/>
</dbReference>
<dbReference type="OMA" id="MYVCYGA"/>
<reference evidence="15" key="1">
    <citation type="submission" date="2025-08" db="UniProtKB">
        <authorList>
            <consortium name="Ensembl"/>
        </authorList>
    </citation>
    <scope>IDENTIFICATION</scope>
</reference>
<keyword evidence="6" id="KW-1133">Transmembrane helix</keyword>
<accession>A0A8C4R935</accession>
<keyword evidence="4 13" id="KW-0812">Transmembrane</keyword>
<keyword evidence="16" id="KW-1185">Reference proteome</keyword>
<comment type="catalytic activity">
    <reaction evidence="12">
        <text>thiamine phosphate(out) + thiamine diphosphate(in) = thiamine phosphate(in) + thiamine diphosphate(out)</text>
        <dbReference type="Rhea" id="RHEA:73383"/>
        <dbReference type="ChEBI" id="CHEBI:37575"/>
        <dbReference type="ChEBI" id="CHEBI:58937"/>
    </reaction>
</comment>
<dbReference type="GO" id="GO:0031966">
    <property type="term" value="C:mitochondrial membrane"/>
    <property type="evidence" value="ECO:0007669"/>
    <property type="project" value="UniProtKB-SubCell"/>
</dbReference>
<organism evidence="15 16">
    <name type="scientific">Eptatretus burgeri</name>
    <name type="common">Inshore hagfish</name>
    <dbReference type="NCBI Taxonomy" id="7764"/>
    <lineage>
        <taxon>Eukaryota</taxon>
        <taxon>Metazoa</taxon>
        <taxon>Chordata</taxon>
        <taxon>Craniata</taxon>
        <taxon>Vertebrata</taxon>
        <taxon>Cyclostomata</taxon>
        <taxon>Myxini</taxon>
        <taxon>Myxiniformes</taxon>
        <taxon>Myxinidae</taxon>
        <taxon>Eptatretinae</taxon>
        <taxon>Eptatretus</taxon>
    </lineage>
</organism>
<evidence type="ECO:0000256" key="8">
    <source>
        <dbReference type="ARBA" id="ARBA00023136"/>
    </source>
</evidence>
<evidence type="ECO:0000256" key="5">
    <source>
        <dbReference type="ARBA" id="ARBA00022737"/>
    </source>
</evidence>
<feature type="repeat" description="Solcar" evidence="13">
    <location>
        <begin position="114"/>
        <end position="200"/>
    </location>
</feature>
<feature type="repeat" description="Solcar" evidence="13">
    <location>
        <begin position="11"/>
        <end position="104"/>
    </location>
</feature>
<evidence type="ECO:0000256" key="1">
    <source>
        <dbReference type="ARBA" id="ARBA00004225"/>
    </source>
</evidence>
<dbReference type="GO" id="GO:0042723">
    <property type="term" value="P:thiamine-containing compound metabolic process"/>
    <property type="evidence" value="ECO:0007669"/>
    <property type="project" value="UniProtKB-ARBA"/>
</dbReference>
<dbReference type="InterPro" id="IPR018108">
    <property type="entry name" value="MCP_transmembrane"/>
</dbReference>
<evidence type="ECO:0000256" key="12">
    <source>
        <dbReference type="ARBA" id="ARBA00050799"/>
    </source>
</evidence>
<dbReference type="SUPFAM" id="SSF103506">
    <property type="entry name" value="Mitochondrial carrier"/>
    <property type="match status" value="1"/>
</dbReference>
<dbReference type="PROSITE" id="PS50920">
    <property type="entry name" value="SOLCAR"/>
    <property type="match status" value="2"/>
</dbReference>
<comment type="subcellular location">
    <subcellularLocation>
        <location evidence="1">Mitochondrion membrane</location>
        <topology evidence="1">Multi-pass membrane protein</topology>
    </subcellularLocation>
</comment>
<dbReference type="InterPro" id="IPR023395">
    <property type="entry name" value="MCP_dom_sf"/>
</dbReference>
<keyword evidence="8 13" id="KW-0472">Membrane</keyword>
<dbReference type="GeneTree" id="ENSGT00550000074902"/>
<evidence type="ECO:0000256" key="6">
    <source>
        <dbReference type="ARBA" id="ARBA00022989"/>
    </source>
</evidence>
<name>A0A8C4R935_EPTBU</name>
<dbReference type="Ensembl" id="ENSEBUT00000026480.1">
    <property type="protein sequence ID" value="ENSEBUP00000025904.1"/>
    <property type="gene ID" value="ENSEBUG00000015971.1"/>
</dbReference>
<evidence type="ECO:0000256" key="10">
    <source>
        <dbReference type="ARBA" id="ARBA00040836"/>
    </source>
</evidence>
<keyword evidence="7" id="KW-0496">Mitochondrion</keyword>
<evidence type="ECO:0000256" key="3">
    <source>
        <dbReference type="ARBA" id="ARBA00022448"/>
    </source>
</evidence>
<protein>
    <recommendedName>
        <fullName evidence="10">Mitochondrial thiamine pyrophosphate carrier</fullName>
    </recommendedName>
    <alternativeName>
        <fullName evidence="11">Solute carrier family 25 member 19</fullName>
    </alternativeName>
</protein>
<proteinExistence type="inferred from homology"/>
<dbReference type="Pfam" id="PF00153">
    <property type="entry name" value="Mito_carr"/>
    <property type="match status" value="3"/>
</dbReference>
<evidence type="ECO:0000256" key="11">
    <source>
        <dbReference type="ARBA" id="ARBA00041879"/>
    </source>
</evidence>
<keyword evidence="3 14" id="KW-0813">Transport</keyword>
<evidence type="ECO:0000256" key="9">
    <source>
        <dbReference type="ARBA" id="ARBA00037549"/>
    </source>
</evidence>
<evidence type="ECO:0000256" key="13">
    <source>
        <dbReference type="PROSITE-ProRule" id="PRU00282"/>
    </source>
</evidence>
<dbReference type="InterPro" id="IPR002067">
    <property type="entry name" value="MCP"/>
</dbReference>
<dbReference type="GO" id="GO:0090422">
    <property type="term" value="F:thiamine pyrophosphate transmembrane transporter activity"/>
    <property type="evidence" value="ECO:0007669"/>
    <property type="project" value="UniProtKB-ARBA"/>
</dbReference>
<evidence type="ECO:0000256" key="7">
    <source>
        <dbReference type="ARBA" id="ARBA00023128"/>
    </source>
</evidence>
<evidence type="ECO:0000256" key="4">
    <source>
        <dbReference type="ARBA" id="ARBA00022692"/>
    </source>
</evidence>